<keyword evidence="1" id="KW-1133">Transmembrane helix</keyword>
<protein>
    <submittedName>
        <fullName evidence="2">Uncharacterized protein</fullName>
    </submittedName>
</protein>
<dbReference type="RefSeq" id="WP_004069203.1">
    <property type="nucleotide sequence ID" value="NC_022084.1"/>
</dbReference>
<dbReference type="HOGENOM" id="CLU_1363713_0_0_2"/>
<accession>H3ZPT2</accession>
<sequence length="200" mass="21916">MKRTAGVVFIFLLFGLVVNPALATKDAVQGASAGVRTYEVEIYGVPAKVSIAENSLLKTPEEVKAFIESHLTKEEFISGVVVDISEVPSKKQRQNEELPADFSSEPVSTTSVGSVLSEIVEVFSVGSLILTAPSALLAMAIIVAGIAAAYTVYEYSDEIREKLDSAYQYFYNYIEERKKMKKQSTSMKESFTAVFLRGFT</sequence>
<dbReference type="AlphaFoldDB" id="H3ZPT2"/>
<keyword evidence="3" id="KW-1185">Reference proteome</keyword>
<evidence type="ECO:0000313" key="2">
    <source>
        <dbReference type="EMBL" id="EHR77986.1"/>
    </source>
</evidence>
<proteinExistence type="predicted"/>
<keyword evidence="1" id="KW-0472">Membrane</keyword>
<dbReference type="PaxDb" id="523849-OCC_04692"/>
<name>H3ZPT2_THELN</name>
<dbReference type="EMBL" id="CP006670">
    <property type="protein sequence ID" value="EHR77986.1"/>
    <property type="molecule type" value="Genomic_DNA"/>
</dbReference>
<reference evidence="2 3" key="1">
    <citation type="journal article" date="2012" name="J. Bacteriol.">
        <title>Genome sequence of the model hyperthermophilic archaeon Thermococcus litoralis NS-C.</title>
        <authorList>
            <person name="Gardner A.F."/>
            <person name="Kumar S."/>
            <person name="Perler F.B."/>
        </authorList>
    </citation>
    <scope>NUCLEOTIDE SEQUENCE [LARGE SCALE GENOMIC DNA]</scope>
    <source>
        <strain evidence="3">ATCC 51850 / DSM 5473 / JCM 8560 / NS-C</strain>
    </source>
</reference>
<dbReference type="STRING" id="523849.OCC_04692"/>
<evidence type="ECO:0000256" key="1">
    <source>
        <dbReference type="SAM" id="Phobius"/>
    </source>
</evidence>
<dbReference type="GeneID" id="16550517"/>
<dbReference type="Proteomes" id="UP000015502">
    <property type="component" value="Chromosome"/>
</dbReference>
<gene>
    <name evidence="2" type="ORF">OCC_04692</name>
</gene>
<evidence type="ECO:0000313" key="3">
    <source>
        <dbReference type="Proteomes" id="UP000015502"/>
    </source>
</evidence>
<keyword evidence="1" id="KW-0812">Transmembrane</keyword>
<organism evidence="2 3">
    <name type="scientific">Thermococcus litoralis (strain ATCC 51850 / DSM 5473 / JCM 8560 / NS-C)</name>
    <dbReference type="NCBI Taxonomy" id="523849"/>
    <lineage>
        <taxon>Archaea</taxon>
        <taxon>Methanobacteriati</taxon>
        <taxon>Methanobacteriota</taxon>
        <taxon>Thermococci</taxon>
        <taxon>Thermococcales</taxon>
        <taxon>Thermococcaceae</taxon>
        <taxon>Thermococcus</taxon>
    </lineage>
</organism>
<feature type="transmembrane region" description="Helical" evidence="1">
    <location>
        <begin position="128"/>
        <end position="153"/>
    </location>
</feature>
<dbReference type="OrthoDB" id="95308at2157"/>
<dbReference type="KEGG" id="tlt:OCC_04692"/>